<evidence type="ECO:0000313" key="5">
    <source>
        <dbReference type="Proteomes" id="UP000284177"/>
    </source>
</evidence>
<dbReference type="GO" id="GO:0030435">
    <property type="term" value="P:sporulation resulting in formation of a cellular spore"/>
    <property type="evidence" value="ECO:0007669"/>
    <property type="project" value="UniProtKB-KW"/>
</dbReference>
<comment type="similarity">
    <text evidence="1">Belongs to the peptidase U4 family.</text>
</comment>
<keyword evidence="1" id="KW-0064">Aspartyl protease</keyword>
<gene>
    <name evidence="4" type="ORF">BET03_00295</name>
</gene>
<dbReference type="InterPro" id="IPR005081">
    <property type="entry name" value="SpoIIGA"/>
</dbReference>
<evidence type="ECO:0000313" key="4">
    <source>
        <dbReference type="EMBL" id="RKD34307.1"/>
    </source>
</evidence>
<dbReference type="GO" id="GO:0005886">
    <property type="term" value="C:plasma membrane"/>
    <property type="evidence" value="ECO:0007669"/>
    <property type="project" value="UniProtKB-SubCell"/>
</dbReference>
<proteinExistence type="inferred from homology"/>
<keyword evidence="3" id="KW-1133">Transmembrane helix</keyword>
<dbReference type="EMBL" id="MCIB01000001">
    <property type="protein sequence ID" value="RKD34307.1"/>
    <property type="molecule type" value="Genomic_DNA"/>
</dbReference>
<dbReference type="GO" id="GO:0004190">
    <property type="term" value="F:aspartic-type endopeptidase activity"/>
    <property type="evidence" value="ECO:0007669"/>
    <property type="project" value="UniProtKB-KW"/>
</dbReference>
<keyword evidence="1" id="KW-1003">Cell membrane</keyword>
<accession>A0A419TA29</accession>
<evidence type="ECO:0000256" key="2">
    <source>
        <dbReference type="PIRSR" id="PIRSR018571-1"/>
    </source>
</evidence>
<dbReference type="GO" id="GO:0006508">
    <property type="term" value="P:proteolysis"/>
    <property type="evidence" value="ECO:0007669"/>
    <property type="project" value="UniProtKB-KW"/>
</dbReference>
<organism evidence="4 5">
    <name type="scientific">Thermohalobacter berrensis</name>
    <dbReference type="NCBI Taxonomy" id="99594"/>
    <lineage>
        <taxon>Bacteria</taxon>
        <taxon>Bacillati</taxon>
        <taxon>Bacillota</taxon>
        <taxon>Tissierellia</taxon>
        <taxon>Tissierellales</taxon>
        <taxon>Thermohalobacteraceae</taxon>
        <taxon>Thermohalobacter</taxon>
    </lineage>
</organism>
<evidence type="ECO:0000256" key="1">
    <source>
        <dbReference type="PIRNR" id="PIRNR018571"/>
    </source>
</evidence>
<protein>
    <recommendedName>
        <fullName evidence="1">Sporulation sigma-E factor-processing peptidase</fullName>
        <ecNumber evidence="1">3.4.23.-</ecNumber>
    </recommendedName>
    <alternativeName>
        <fullName evidence="1">Membrane-associated aspartic protease</fullName>
    </alternativeName>
    <alternativeName>
        <fullName evidence="1">Stage II sporulation protein GA</fullName>
    </alternativeName>
</protein>
<feature type="transmembrane region" description="Helical" evidence="3">
    <location>
        <begin position="34"/>
        <end position="52"/>
    </location>
</feature>
<keyword evidence="3" id="KW-0812">Transmembrane</keyword>
<dbReference type="Pfam" id="PF03419">
    <property type="entry name" value="Peptidase_U4"/>
    <property type="match status" value="1"/>
</dbReference>
<dbReference type="OrthoDB" id="2690199at2"/>
<dbReference type="NCBIfam" id="TIGR02854">
    <property type="entry name" value="spore_II_GA"/>
    <property type="match status" value="1"/>
</dbReference>
<evidence type="ECO:0000256" key="3">
    <source>
        <dbReference type="SAM" id="Phobius"/>
    </source>
</evidence>
<keyword evidence="1" id="KW-0378">Hydrolase</keyword>
<feature type="transmembrane region" description="Helical" evidence="3">
    <location>
        <begin position="6"/>
        <end position="22"/>
    </location>
</feature>
<feature type="transmembrane region" description="Helical" evidence="3">
    <location>
        <begin position="58"/>
        <end position="77"/>
    </location>
</feature>
<dbReference type="EC" id="3.4.23.-" evidence="1"/>
<dbReference type="Proteomes" id="UP000284177">
    <property type="component" value="Unassembled WGS sequence"/>
</dbReference>
<dbReference type="GO" id="GO:0030436">
    <property type="term" value="P:asexual sporulation"/>
    <property type="evidence" value="ECO:0007669"/>
    <property type="project" value="InterPro"/>
</dbReference>
<keyword evidence="1" id="KW-0749">Sporulation</keyword>
<dbReference type="AlphaFoldDB" id="A0A419TA29"/>
<name>A0A419TA29_9FIRM</name>
<keyword evidence="1" id="KW-0645">Protease</keyword>
<dbReference type="RefSeq" id="WP_120166061.1">
    <property type="nucleotide sequence ID" value="NZ_MCIB01000001.1"/>
</dbReference>
<feature type="transmembrane region" description="Helical" evidence="3">
    <location>
        <begin position="127"/>
        <end position="148"/>
    </location>
</feature>
<keyword evidence="1 3" id="KW-0472">Membrane</keyword>
<comment type="function">
    <text evidence="1">Probable aspartic protease that is responsible for the proteolytic cleavage of the RNA polymerase sigma E factor (SigE/spoIIGB) to yield the active peptide in the mother cell during sporulation. Responds to a signal from the forespore that is triggered by the extracellular signal protein SpoIIR.</text>
</comment>
<feature type="active site" evidence="2">
    <location>
        <position position="177"/>
    </location>
</feature>
<dbReference type="PIRSF" id="PIRSF018571">
    <property type="entry name" value="SpoIIGA"/>
    <property type="match status" value="1"/>
</dbReference>
<sequence length="297" mass="33955">MYIYAEYLLLENFIINFIILYVTKHFSRTETSRLRLVIASIIGALYTLVVFFPSLKFMTTFIIKLSISILIIIIAFNPVRLRKFLTLIATFYVVSFVFAGAALALFYLSDFEVYVGNGIFYINNFPLRLLIIAIITSWILIKFSWGYIQSKLSKARVFIPITIEANHNSVDIVALLDTGNSLKDPITDIPVIIAEFSAIKNLLPKDVQNIFLKYKENSLEIISSIMEESIQEMKFRLIPFKSLGKENGMLIGFKPDRVIVNEKDAIKNVTNIIVGIYNNKLSNENDYKALLHPDLLD</sequence>
<feature type="transmembrane region" description="Helical" evidence="3">
    <location>
        <begin position="84"/>
        <end position="107"/>
    </location>
</feature>
<comment type="subcellular location">
    <subcellularLocation>
        <location evidence="1">Cell membrane</location>
    </subcellularLocation>
</comment>
<keyword evidence="5" id="KW-1185">Reference proteome</keyword>
<reference evidence="4 5" key="1">
    <citation type="submission" date="2016-08" db="EMBL/GenBank/DDBJ databases">
        <title>Novel Firmicutes and Novel Genomes.</title>
        <authorList>
            <person name="Poppleton D.I."/>
            <person name="Gribaldo S."/>
        </authorList>
    </citation>
    <scope>NUCLEOTIDE SEQUENCE [LARGE SCALE GENOMIC DNA]</scope>
    <source>
        <strain evidence="4 5">CTT3</strain>
    </source>
</reference>
<comment type="caution">
    <text evidence="4">The sequence shown here is derived from an EMBL/GenBank/DDBJ whole genome shotgun (WGS) entry which is preliminary data.</text>
</comment>